<dbReference type="VEuPathDB" id="FungiDB:CAGL0F03179g"/>
<evidence type="ECO:0000256" key="2">
    <source>
        <dbReference type="ARBA" id="ARBA00004687"/>
    </source>
</evidence>
<protein>
    <submittedName>
        <fullName evidence="12">GPI transamidase component GPI17</fullName>
    </submittedName>
</protein>
<dbReference type="VEuPathDB" id="FungiDB:B1J91_F03179g"/>
<keyword evidence="7 11" id="KW-1133">Transmembrane helix</keyword>
<dbReference type="VEuPathDB" id="FungiDB:GVI51_F02893"/>
<name>A0A0W0CBX4_CANGB</name>
<dbReference type="Pfam" id="PF10510">
    <property type="entry name" value="PIG-S"/>
    <property type="match status" value="1"/>
</dbReference>
<feature type="region of interest" description="Disordered" evidence="10">
    <location>
        <begin position="498"/>
        <end position="533"/>
    </location>
</feature>
<dbReference type="UniPathway" id="UPA00196"/>
<comment type="subcellular location">
    <subcellularLocation>
        <location evidence="1">Endoplasmic reticulum membrane</location>
        <topology evidence="1">Multi-pass membrane protein</topology>
    </subcellularLocation>
</comment>
<evidence type="ECO:0000256" key="4">
    <source>
        <dbReference type="ARBA" id="ARBA00022502"/>
    </source>
</evidence>
<organism evidence="12 13">
    <name type="scientific">Candida glabrata</name>
    <name type="common">Yeast</name>
    <name type="synonym">Torulopsis glabrata</name>
    <dbReference type="NCBI Taxonomy" id="5478"/>
    <lineage>
        <taxon>Eukaryota</taxon>
        <taxon>Fungi</taxon>
        <taxon>Dikarya</taxon>
        <taxon>Ascomycota</taxon>
        <taxon>Saccharomycotina</taxon>
        <taxon>Saccharomycetes</taxon>
        <taxon>Saccharomycetales</taxon>
        <taxon>Saccharomycetaceae</taxon>
        <taxon>Nakaseomyces</taxon>
    </lineage>
</organism>
<accession>A0A0W0CBX4</accession>
<keyword evidence="8 11" id="KW-0472">Membrane</keyword>
<evidence type="ECO:0000256" key="6">
    <source>
        <dbReference type="ARBA" id="ARBA00022824"/>
    </source>
</evidence>
<feature type="transmembrane region" description="Helical" evidence="11">
    <location>
        <begin position="472"/>
        <end position="494"/>
    </location>
</feature>
<keyword evidence="5 11" id="KW-0812">Transmembrane</keyword>
<sequence>MSSTIGFRKAVGVCFVLLYLAVGVPLWYKLTNIYRAPLPSQYIESLHDNVFQDVHMVIPVYLKSDLYKFPDLHDAVQVQVNHLLNTREHDVAWSLQVLQYDEKLMKGLEETGDDVYMVDLVLDESCGFVPGFGTKHVTVLYDDESVATNDLPFFVAQTLVEHVFGMEWDVFSNYWNRTQNSVAVLYKPDIHISISLLNGGSQPVSWEIDEVLKEYFTPFRQFITSLVNFTVDTSIIYHNDLNLHSLNNSAEVSVSDLSHHIDLSDLSAMNDFKESSSVNLAIVYPDPEVSPNGLNYIQGHERADDVLHPWNSFIVPQWGVVAINKYPLKKHSVISKEYLKPIVYQFANDMAKLLGLVDINDDFNTPYITVESFKRVMILNNIEKSVETLWSLVKLSKQFQQMSIPKEVMGNVTEALDLRLEIVDLLNNPEKGTDLDWSYALSMSNKLVALTECAFFHGEMVQQNFFPQEHKVAVYLPLLGPLTIVIFLGAVSLFKEVPSTDKTDEDSDEKDVNIDSETEGPELTNEKAEMKHD</sequence>
<keyword evidence="4" id="KW-0337">GPI-anchor biosynthesis</keyword>
<comment type="caution">
    <text evidence="12">The sequence shown here is derived from an EMBL/GenBank/DDBJ whole genome shotgun (WGS) entry which is preliminary data.</text>
</comment>
<proteinExistence type="inferred from homology"/>
<evidence type="ECO:0000313" key="12">
    <source>
        <dbReference type="EMBL" id="KTB12326.1"/>
    </source>
</evidence>
<keyword evidence="6" id="KW-0256">Endoplasmic reticulum</keyword>
<keyword evidence="9" id="KW-0325">Glycoprotein</keyword>
<dbReference type="AlphaFoldDB" id="A0A0W0CBX4"/>
<dbReference type="PANTHER" id="PTHR21072">
    <property type="entry name" value="GPI TRANSAMIDASE COMPONENT PIG-S"/>
    <property type="match status" value="1"/>
</dbReference>
<dbReference type="InterPro" id="IPR019540">
    <property type="entry name" value="PtdIno-glycan_biosynth_class_S"/>
</dbReference>
<reference evidence="12 13" key="1">
    <citation type="submission" date="2015-10" db="EMBL/GenBank/DDBJ databases">
        <title>Draft genomes sequences of Candida glabrata isolates 1A, 1B, 2A, 2B, 3A and 3B.</title>
        <authorList>
            <person name="Haavelsrud O.E."/>
            <person name="Gaustad P."/>
        </authorList>
    </citation>
    <scope>NUCLEOTIDE SEQUENCE [LARGE SCALE GENOMIC DNA]</scope>
    <source>
        <strain evidence="12">910700640</strain>
    </source>
</reference>
<evidence type="ECO:0000256" key="5">
    <source>
        <dbReference type="ARBA" id="ARBA00022692"/>
    </source>
</evidence>
<gene>
    <name evidence="12" type="ORF">AO440_001233</name>
</gene>
<dbReference type="GO" id="GO:0042765">
    <property type="term" value="C:GPI-anchor transamidase complex"/>
    <property type="evidence" value="ECO:0007669"/>
    <property type="project" value="EnsemblFungi"/>
</dbReference>
<evidence type="ECO:0000256" key="7">
    <source>
        <dbReference type="ARBA" id="ARBA00022989"/>
    </source>
</evidence>
<feature type="compositionally biased region" description="Acidic residues" evidence="10">
    <location>
        <begin position="503"/>
        <end position="520"/>
    </location>
</feature>
<dbReference type="GO" id="GO:0005637">
    <property type="term" value="C:nuclear inner membrane"/>
    <property type="evidence" value="ECO:0007669"/>
    <property type="project" value="EnsemblFungi"/>
</dbReference>
<comment type="pathway">
    <text evidence="2">Glycolipid biosynthesis; glycosylphosphatidylinositol-anchor biosynthesis.</text>
</comment>
<dbReference type="EMBL" id="LLZZ01000022">
    <property type="protein sequence ID" value="KTB12326.1"/>
    <property type="molecule type" value="Genomic_DNA"/>
</dbReference>
<feature type="compositionally biased region" description="Basic and acidic residues" evidence="10">
    <location>
        <begin position="524"/>
        <end position="533"/>
    </location>
</feature>
<comment type="similarity">
    <text evidence="3">Belongs to the PIGS family.</text>
</comment>
<dbReference type="GO" id="GO:0006506">
    <property type="term" value="P:GPI anchor biosynthetic process"/>
    <property type="evidence" value="ECO:0007669"/>
    <property type="project" value="UniProtKB-UniPathway"/>
</dbReference>
<dbReference type="VEuPathDB" id="FungiDB:GWK60_F02893"/>
<dbReference type="GO" id="GO:0016255">
    <property type="term" value="P:attachment of GPI anchor to protein"/>
    <property type="evidence" value="ECO:0007669"/>
    <property type="project" value="EnsemblFungi"/>
</dbReference>
<evidence type="ECO:0000256" key="10">
    <source>
        <dbReference type="SAM" id="MobiDB-lite"/>
    </source>
</evidence>
<evidence type="ECO:0000256" key="11">
    <source>
        <dbReference type="SAM" id="Phobius"/>
    </source>
</evidence>
<evidence type="ECO:0000256" key="9">
    <source>
        <dbReference type="ARBA" id="ARBA00023180"/>
    </source>
</evidence>
<evidence type="ECO:0000256" key="3">
    <source>
        <dbReference type="ARBA" id="ARBA00005316"/>
    </source>
</evidence>
<dbReference type="Proteomes" id="UP000054886">
    <property type="component" value="Unassembled WGS sequence"/>
</dbReference>
<dbReference type="PANTHER" id="PTHR21072:SF13">
    <property type="entry name" value="GPI TRANSAMIDASE COMPONENT PIG-S"/>
    <property type="match status" value="1"/>
</dbReference>
<evidence type="ECO:0000313" key="13">
    <source>
        <dbReference type="Proteomes" id="UP000054886"/>
    </source>
</evidence>
<evidence type="ECO:0000256" key="8">
    <source>
        <dbReference type="ARBA" id="ARBA00023136"/>
    </source>
</evidence>
<evidence type="ECO:0000256" key="1">
    <source>
        <dbReference type="ARBA" id="ARBA00004477"/>
    </source>
</evidence>